<accession>A0A2U9R4B5</accession>
<organism evidence="1 2">
    <name type="scientific">Pichia kudriavzevii</name>
    <name type="common">Yeast</name>
    <name type="synonym">Issatchenkia orientalis</name>
    <dbReference type="NCBI Taxonomy" id="4909"/>
    <lineage>
        <taxon>Eukaryota</taxon>
        <taxon>Fungi</taxon>
        <taxon>Dikarya</taxon>
        <taxon>Ascomycota</taxon>
        <taxon>Saccharomycotina</taxon>
        <taxon>Pichiomycetes</taxon>
        <taxon>Pichiales</taxon>
        <taxon>Pichiaceae</taxon>
        <taxon>Pichia</taxon>
    </lineage>
</organism>
<gene>
    <name evidence="1" type="ORF">C5L36_0C01400</name>
</gene>
<evidence type="ECO:0000313" key="1">
    <source>
        <dbReference type="EMBL" id="AWU76192.1"/>
    </source>
</evidence>
<protein>
    <submittedName>
        <fullName evidence="1">Uncharacterized protein</fullName>
    </submittedName>
</protein>
<dbReference type="RefSeq" id="XP_029321669.1">
    <property type="nucleotide sequence ID" value="XM_029465809.1"/>
</dbReference>
<dbReference type="KEGG" id="pkz:C5L36_0C01400"/>
<dbReference type="EMBL" id="CP028775">
    <property type="protein sequence ID" value="AWU76192.1"/>
    <property type="molecule type" value="Genomic_DNA"/>
</dbReference>
<evidence type="ECO:0000313" key="2">
    <source>
        <dbReference type="Proteomes" id="UP000249293"/>
    </source>
</evidence>
<proteinExistence type="predicted"/>
<dbReference type="Proteomes" id="UP000249293">
    <property type="component" value="Chromosome 3"/>
</dbReference>
<keyword evidence="2" id="KW-1185">Reference proteome</keyword>
<sequence>MHTPFTTVPTTILSVLVSVPQRHSNLVPIVEQNLSCFLHPCYSLLQRRPLLTVNVRELTHVHIEPRQRLHLKVPQQQLVQSLQHRQRVPATTGTRNMHTTDTFFPMVAQVALLNVNVNKNIVSRYRYALQLREGRQRVSLRYPNNPLSTYLSRPCREHVNDLRHCSSVHSQRWLHGGRTHQLLSLSNENLTS</sequence>
<name>A0A2U9R4B5_PICKU</name>
<dbReference type="VEuPathDB" id="FungiDB:C5L36_0C01400"/>
<reference evidence="1 2" key="1">
    <citation type="submission" date="2018-06" db="EMBL/GenBank/DDBJ databases">
        <title>Population genomics shows no distinction between pathogenic Candida krusei and environmental Pichia kudriavzevii: One species, four names.</title>
        <authorList>
            <person name="Douglass A.P."/>
            <person name="Offei B."/>
            <person name="Braun-Galleani S."/>
            <person name="Coughlan A.Y."/>
            <person name="Martos A."/>
            <person name="Ortiz-Merino R.A."/>
            <person name="Byrne K.P."/>
            <person name="Wolfe K.H."/>
        </authorList>
    </citation>
    <scope>NUCLEOTIDE SEQUENCE [LARGE SCALE GENOMIC DNA]</scope>
    <source>
        <strain evidence="1 2">CBS573</strain>
    </source>
</reference>
<dbReference type="GeneID" id="40383987"/>
<dbReference type="AlphaFoldDB" id="A0A2U9R4B5"/>